<dbReference type="InterPro" id="IPR011659">
    <property type="entry name" value="WD40"/>
</dbReference>
<evidence type="ECO:0000256" key="3">
    <source>
        <dbReference type="ARBA" id="ARBA00022729"/>
    </source>
</evidence>
<dbReference type="Pfam" id="PF07676">
    <property type="entry name" value="PD40"/>
    <property type="match status" value="5"/>
</dbReference>
<dbReference type="Gene3D" id="3.40.50.10070">
    <property type="entry name" value="TolB, N-terminal domain"/>
    <property type="match status" value="1"/>
</dbReference>
<dbReference type="SUPFAM" id="SSF69304">
    <property type="entry name" value="Tricorn protease N-terminal domain"/>
    <property type="match status" value="1"/>
</dbReference>
<comment type="similarity">
    <text evidence="2">Belongs to the TolB family.</text>
</comment>
<comment type="subcellular location">
    <subcellularLocation>
        <location evidence="1">Periplasm</location>
    </subcellularLocation>
</comment>
<dbReference type="Proteomes" id="UP000192042">
    <property type="component" value="Chromosome I"/>
</dbReference>
<organism evidence="5 6">
    <name type="scientific">Nitrospira japonica</name>
    <dbReference type="NCBI Taxonomy" id="1325564"/>
    <lineage>
        <taxon>Bacteria</taxon>
        <taxon>Pseudomonadati</taxon>
        <taxon>Nitrospirota</taxon>
        <taxon>Nitrospiria</taxon>
        <taxon>Nitrospirales</taxon>
        <taxon>Nitrospiraceae</taxon>
        <taxon>Nitrospira</taxon>
    </lineage>
</organism>
<name>A0A1W1I033_9BACT</name>
<evidence type="ECO:0000313" key="6">
    <source>
        <dbReference type="Proteomes" id="UP000192042"/>
    </source>
</evidence>
<dbReference type="STRING" id="1325564.NSJP_0184"/>
<proteinExistence type="inferred from homology"/>
<dbReference type="Gene3D" id="2.120.10.30">
    <property type="entry name" value="TolB, C-terminal domain"/>
    <property type="match status" value="2"/>
</dbReference>
<dbReference type="AlphaFoldDB" id="A0A1W1I033"/>
<protein>
    <submittedName>
        <fullName evidence="5">TolB protein, periplasmic protein involved in the tonb-independent uptake of group A colicins</fullName>
    </submittedName>
</protein>
<keyword evidence="3" id="KW-0732">Signal</keyword>
<dbReference type="PANTHER" id="PTHR36842">
    <property type="entry name" value="PROTEIN TOLB HOMOLOG"/>
    <property type="match status" value="1"/>
</dbReference>
<dbReference type="KEGG" id="nja:NSJP_0184"/>
<keyword evidence="6" id="KW-1185">Reference proteome</keyword>
<evidence type="ECO:0000313" key="5">
    <source>
        <dbReference type="EMBL" id="SLM46356.1"/>
    </source>
</evidence>
<accession>A0A1W1I033</accession>
<evidence type="ECO:0000256" key="2">
    <source>
        <dbReference type="ARBA" id="ARBA00009820"/>
    </source>
</evidence>
<dbReference type="NCBIfam" id="TIGR02800">
    <property type="entry name" value="propeller_TolB"/>
    <property type="match status" value="1"/>
</dbReference>
<dbReference type="GO" id="GO:0042597">
    <property type="term" value="C:periplasmic space"/>
    <property type="evidence" value="ECO:0007669"/>
    <property type="project" value="UniProtKB-SubCell"/>
</dbReference>
<evidence type="ECO:0000256" key="4">
    <source>
        <dbReference type="ARBA" id="ARBA00022764"/>
    </source>
</evidence>
<dbReference type="InterPro" id="IPR011042">
    <property type="entry name" value="6-blade_b-propeller_TolB-like"/>
</dbReference>
<keyword evidence="4" id="KW-0574">Periplasm</keyword>
<reference evidence="5 6" key="1">
    <citation type="submission" date="2017-03" db="EMBL/GenBank/DDBJ databases">
        <authorList>
            <person name="Afonso C.L."/>
            <person name="Miller P.J."/>
            <person name="Scott M.A."/>
            <person name="Spackman E."/>
            <person name="Goraichik I."/>
            <person name="Dimitrov K.M."/>
            <person name="Suarez D.L."/>
            <person name="Swayne D.E."/>
        </authorList>
    </citation>
    <scope>NUCLEOTIDE SEQUENCE [LARGE SCALE GENOMIC DNA]</scope>
    <source>
        <strain evidence="5">Genome sequencing of Nitrospira japonica strain NJ11</strain>
    </source>
</reference>
<sequence length="447" mass="48487">MIVMKLAGATLAVLILAAGAVGILESGAADVFLEATRPDFQKISLGILGIHNGGGPEWLGGRLEEVLKKDVKRSLIFELVDLPSLGIKARDVGNGTGSASAAVFKQAAENGVSVLVWGKAAQKDGEKDADVNMEGFVYDSGSDEVVGGKRYAGSPSVVRLMAHRFADELVFRYTGEPGIARTKIAYVSAQGAARELYVMDYDGYDARQLTADGFLNLMPRWSPDRRFLVFTAYRDRNTQDIDMIELATGKRWTIFSQGGLNITPALSPDGNFLAFASSHEGNSEIYRLDTRTKINQRLTVNPSGDLSPSWSPTGRELAFVSDRGGGPQVFLMSADGSNVRRLTFEGDYNAAPAWSPRGNWIAYVCRTPRKEYKLCVITPDGQKRMQLTTGPGVDDSPSWSPDGRHLVFSSSADGKSHIYMIDSDGKNLERLTFEGTHNSAPSWSPAS</sequence>
<dbReference type="RefSeq" id="WP_080885057.1">
    <property type="nucleotide sequence ID" value="NZ_LT828648.1"/>
</dbReference>
<gene>
    <name evidence="5" type="ORF">NSJP_0184</name>
</gene>
<dbReference type="GO" id="GO:0017038">
    <property type="term" value="P:protein import"/>
    <property type="evidence" value="ECO:0007669"/>
    <property type="project" value="InterPro"/>
</dbReference>
<dbReference type="SUPFAM" id="SSF52964">
    <property type="entry name" value="TolB, N-terminal domain"/>
    <property type="match status" value="1"/>
</dbReference>
<dbReference type="OrthoDB" id="9802240at2"/>
<evidence type="ECO:0000256" key="1">
    <source>
        <dbReference type="ARBA" id="ARBA00004418"/>
    </source>
</evidence>
<dbReference type="PANTHER" id="PTHR36842:SF1">
    <property type="entry name" value="PROTEIN TOLB"/>
    <property type="match status" value="1"/>
</dbReference>
<dbReference type="EMBL" id="LT828648">
    <property type="protein sequence ID" value="SLM46356.1"/>
    <property type="molecule type" value="Genomic_DNA"/>
</dbReference>
<dbReference type="InterPro" id="IPR014167">
    <property type="entry name" value="Tol-Pal_TolB"/>
</dbReference>